<dbReference type="EMBL" id="ML977311">
    <property type="protein sequence ID" value="KAF2122331.1"/>
    <property type="molecule type" value="Genomic_DNA"/>
</dbReference>
<dbReference type="AlphaFoldDB" id="A0A6A5ZVP1"/>
<dbReference type="InterPro" id="IPR002938">
    <property type="entry name" value="FAD-bd"/>
</dbReference>
<dbReference type="InterPro" id="IPR036188">
    <property type="entry name" value="FAD/NAD-bd_sf"/>
</dbReference>
<comment type="cofactor">
    <cofactor evidence="1">
        <name>FAD</name>
        <dbReference type="ChEBI" id="CHEBI:57692"/>
    </cofactor>
</comment>
<dbReference type="SUPFAM" id="SSF51905">
    <property type="entry name" value="FAD/NAD(P)-binding domain"/>
    <property type="match status" value="1"/>
</dbReference>
<evidence type="ECO:0000313" key="7">
    <source>
        <dbReference type="Proteomes" id="UP000799770"/>
    </source>
</evidence>
<evidence type="ECO:0000259" key="5">
    <source>
        <dbReference type="Pfam" id="PF01494"/>
    </source>
</evidence>
<evidence type="ECO:0000256" key="1">
    <source>
        <dbReference type="ARBA" id="ARBA00001974"/>
    </source>
</evidence>
<dbReference type="Proteomes" id="UP000799770">
    <property type="component" value="Unassembled WGS sequence"/>
</dbReference>
<dbReference type="GO" id="GO:0071949">
    <property type="term" value="F:FAD binding"/>
    <property type="evidence" value="ECO:0007669"/>
    <property type="project" value="InterPro"/>
</dbReference>
<dbReference type="Gene3D" id="3.30.9.10">
    <property type="entry name" value="D-Amino Acid Oxidase, subunit A, domain 2"/>
    <property type="match status" value="1"/>
</dbReference>
<protein>
    <recommendedName>
        <fullName evidence="5">FAD-binding domain-containing protein</fullName>
    </recommendedName>
</protein>
<name>A0A6A5ZVP1_9PLEO</name>
<organism evidence="6 7">
    <name type="scientific">Lophiotrema nucula</name>
    <dbReference type="NCBI Taxonomy" id="690887"/>
    <lineage>
        <taxon>Eukaryota</taxon>
        <taxon>Fungi</taxon>
        <taxon>Dikarya</taxon>
        <taxon>Ascomycota</taxon>
        <taxon>Pezizomycotina</taxon>
        <taxon>Dothideomycetes</taxon>
        <taxon>Pleosporomycetidae</taxon>
        <taxon>Pleosporales</taxon>
        <taxon>Lophiotremataceae</taxon>
        <taxon>Lophiotrema</taxon>
    </lineage>
</organism>
<dbReference type="PRINTS" id="PR00420">
    <property type="entry name" value="RNGMNOXGNASE"/>
</dbReference>
<evidence type="ECO:0000256" key="3">
    <source>
        <dbReference type="ARBA" id="ARBA00022827"/>
    </source>
</evidence>
<dbReference type="PANTHER" id="PTHR43004:SF19">
    <property type="entry name" value="BINDING MONOOXYGENASE, PUTATIVE (JCVI)-RELATED"/>
    <property type="match status" value="1"/>
</dbReference>
<dbReference type="Pfam" id="PF01494">
    <property type="entry name" value="FAD_binding_3"/>
    <property type="match status" value="1"/>
</dbReference>
<accession>A0A6A5ZVP1</accession>
<keyword evidence="2" id="KW-0285">Flavoprotein</keyword>
<evidence type="ECO:0000313" key="6">
    <source>
        <dbReference type="EMBL" id="KAF2122331.1"/>
    </source>
</evidence>
<reference evidence="6" key="1">
    <citation type="journal article" date="2020" name="Stud. Mycol.">
        <title>101 Dothideomycetes genomes: a test case for predicting lifestyles and emergence of pathogens.</title>
        <authorList>
            <person name="Haridas S."/>
            <person name="Albert R."/>
            <person name="Binder M."/>
            <person name="Bloem J."/>
            <person name="Labutti K."/>
            <person name="Salamov A."/>
            <person name="Andreopoulos B."/>
            <person name="Baker S."/>
            <person name="Barry K."/>
            <person name="Bills G."/>
            <person name="Bluhm B."/>
            <person name="Cannon C."/>
            <person name="Castanera R."/>
            <person name="Culley D."/>
            <person name="Daum C."/>
            <person name="Ezra D."/>
            <person name="Gonzalez J."/>
            <person name="Henrissat B."/>
            <person name="Kuo A."/>
            <person name="Liang C."/>
            <person name="Lipzen A."/>
            <person name="Lutzoni F."/>
            <person name="Magnuson J."/>
            <person name="Mondo S."/>
            <person name="Nolan M."/>
            <person name="Ohm R."/>
            <person name="Pangilinan J."/>
            <person name="Park H.-J."/>
            <person name="Ramirez L."/>
            <person name="Alfaro M."/>
            <person name="Sun H."/>
            <person name="Tritt A."/>
            <person name="Yoshinaga Y."/>
            <person name="Zwiers L.-H."/>
            <person name="Turgeon B."/>
            <person name="Goodwin S."/>
            <person name="Spatafora J."/>
            <person name="Crous P."/>
            <person name="Grigoriev I."/>
        </authorList>
    </citation>
    <scope>NUCLEOTIDE SEQUENCE</scope>
    <source>
        <strain evidence="6">CBS 627.86</strain>
    </source>
</reference>
<dbReference type="Gene3D" id="3.50.50.60">
    <property type="entry name" value="FAD/NAD(P)-binding domain"/>
    <property type="match status" value="1"/>
</dbReference>
<keyword evidence="3" id="KW-0274">FAD</keyword>
<dbReference type="InterPro" id="IPR050641">
    <property type="entry name" value="RIFMO-like"/>
</dbReference>
<dbReference type="PANTHER" id="PTHR43004">
    <property type="entry name" value="TRK SYSTEM POTASSIUM UPTAKE PROTEIN"/>
    <property type="match status" value="1"/>
</dbReference>
<dbReference type="OrthoDB" id="2096480at2759"/>
<proteinExistence type="predicted"/>
<evidence type="ECO:0000256" key="4">
    <source>
        <dbReference type="ARBA" id="ARBA00023002"/>
    </source>
</evidence>
<feature type="domain" description="FAD-binding" evidence="5">
    <location>
        <begin position="6"/>
        <end position="228"/>
    </location>
</feature>
<keyword evidence="7" id="KW-1185">Reference proteome</keyword>
<keyword evidence="4" id="KW-0560">Oxidoreductase</keyword>
<dbReference type="GO" id="GO:0016709">
    <property type="term" value="F:oxidoreductase activity, acting on paired donors, with incorporation or reduction of molecular oxygen, NAD(P)H as one donor, and incorporation of one atom of oxygen"/>
    <property type="evidence" value="ECO:0007669"/>
    <property type="project" value="UniProtKB-ARBA"/>
</dbReference>
<evidence type="ECO:0000256" key="2">
    <source>
        <dbReference type="ARBA" id="ARBA00022630"/>
    </source>
</evidence>
<gene>
    <name evidence="6" type="ORF">BDV96DRAFT_640379</name>
</gene>
<sequence length="292" mass="32528">MGGLILNELKKCPSVEVKFGLRYVGIDDDPKKDFVRVMCHTKKPPDDDVSYEGSYVVGTDGANSSVRRLSCIPFDCYTFSEFKMIGTNILFDFEKRMGYTPINFFVDPDEWGVVAHTSEHGDGIEKDGEEKIPQWRSEVAHSKSMKGRIDFKIIRAEAYWIHQRCAAKARKGKIMLAGDALHSNNPIGDLGLTGGILDAFVVGNALTRVVKGGESDSLLTDCANSRRDAWLNTTSKLAMSNMTRLGNFGDNEAKIRDEFFSRLNTDPEFPKIVRSGLDKMIPETFEKPVAVA</sequence>